<dbReference type="EMBL" id="JRUQ01000018">
    <property type="protein sequence ID" value="KGT95303.1"/>
    <property type="molecule type" value="Genomic_DNA"/>
</dbReference>
<dbReference type="STRING" id="371042.NG99_04600"/>
<dbReference type="Proteomes" id="UP000030351">
    <property type="component" value="Unassembled WGS sequence"/>
</dbReference>
<dbReference type="RefSeq" id="WP_034888872.1">
    <property type="nucleotide sequence ID" value="NZ_JRUQ01000018.1"/>
</dbReference>
<dbReference type="AlphaFoldDB" id="A0A0A4ABV7"/>
<dbReference type="InterPro" id="IPR014972">
    <property type="entry name" value="Phage_Mu_Gp37"/>
</dbReference>
<accession>A0A0A4ABV7</accession>
<evidence type="ECO:0000313" key="2">
    <source>
        <dbReference type="Proteomes" id="UP000030351"/>
    </source>
</evidence>
<organism evidence="1 2">
    <name type="scientific">Erwinia typographi</name>
    <dbReference type="NCBI Taxonomy" id="371042"/>
    <lineage>
        <taxon>Bacteria</taxon>
        <taxon>Pseudomonadati</taxon>
        <taxon>Pseudomonadota</taxon>
        <taxon>Gammaproteobacteria</taxon>
        <taxon>Enterobacterales</taxon>
        <taxon>Erwiniaceae</taxon>
        <taxon>Erwinia</taxon>
    </lineage>
</organism>
<evidence type="ECO:0000313" key="1">
    <source>
        <dbReference type="EMBL" id="KGT95303.1"/>
    </source>
</evidence>
<dbReference type="Pfam" id="PF08873">
    <property type="entry name" value="Phage_Mu_Gp37"/>
    <property type="match status" value="1"/>
</dbReference>
<dbReference type="OrthoDB" id="5453249at2"/>
<dbReference type="eggNOG" id="COG5003">
    <property type="taxonomic scope" value="Bacteria"/>
</dbReference>
<name>A0A0A4ABV7_9GAMM</name>
<gene>
    <name evidence="1" type="ORF">NG99_04600</name>
</gene>
<evidence type="ECO:0008006" key="3">
    <source>
        <dbReference type="Google" id="ProtNLM"/>
    </source>
</evidence>
<comment type="caution">
    <text evidence="1">The sequence shown here is derived from an EMBL/GenBank/DDBJ whole genome shotgun (WGS) entry which is preliminary data.</text>
</comment>
<sequence length="215" mass="23802">MITQIEQAIVTRLSEGLNTRKGGMVRNVTTYGGELEDIGQILRVLPGIWVTFKGVTSCRPQNTTQRRWRVTGEFAVFVASRSVRSETAQREGGPVPDEPGCNLIAESVRRLLTGQDVGLPIACLRPGRVTNLFRKAYKDSAVSVYVCEFSTHWYEDALDNGRWPAPEDATDPDYIFAEYCGRLDKPWPAHDTTAGTFTTPSGATLDSIVTTEKDE</sequence>
<keyword evidence="2" id="KW-1185">Reference proteome</keyword>
<protein>
    <recommendedName>
        <fullName evidence="3">Mu-like prophage FluMu protein gp37</fullName>
    </recommendedName>
</protein>
<reference evidence="1 2" key="1">
    <citation type="submission" date="2014-10" db="EMBL/GenBank/DDBJ databases">
        <title>Genome sequence of Erwinia typographi M043b.</title>
        <authorList>
            <person name="Chan K.-G."/>
            <person name="Tan W.-S."/>
        </authorList>
    </citation>
    <scope>NUCLEOTIDE SEQUENCE [LARGE SCALE GENOMIC DNA]</scope>
    <source>
        <strain evidence="1 2">M043b</strain>
    </source>
</reference>
<proteinExistence type="predicted"/>